<evidence type="ECO:0000313" key="2">
    <source>
        <dbReference type="EMBL" id="MDQ7176461.1"/>
    </source>
</evidence>
<organism evidence="2 3">
    <name type="scientific">Staphylococcus chromogenes</name>
    <name type="common">Staphylococcus hyicus subsp. chromogenes</name>
    <dbReference type="NCBI Taxonomy" id="46126"/>
    <lineage>
        <taxon>Bacteria</taxon>
        <taxon>Bacillati</taxon>
        <taxon>Bacillota</taxon>
        <taxon>Bacilli</taxon>
        <taxon>Bacillales</taxon>
        <taxon>Staphylococcaceae</taxon>
        <taxon>Staphylococcus</taxon>
    </lineage>
</organism>
<dbReference type="InterPro" id="IPR023346">
    <property type="entry name" value="Lysozyme-like_dom_sf"/>
</dbReference>
<dbReference type="PANTHER" id="PTHR34408">
    <property type="entry name" value="FAMILY PROTEIN, PUTATIVE-RELATED"/>
    <property type="match status" value="1"/>
</dbReference>
<dbReference type="Pfam" id="PF08460">
    <property type="entry name" value="SH3_5"/>
    <property type="match status" value="2"/>
</dbReference>
<evidence type="ECO:0000259" key="1">
    <source>
        <dbReference type="SMART" id="SM00287"/>
    </source>
</evidence>
<protein>
    <submittedName>
        <fullName evidence="2">SH3 domain-containing protein</fullName>
    </submittedName>
</protein>
<reference evidence="2 3" key="1">
    <citation type="submission" date="2023-08" db="EMBL/GenBank/DDBJ databases">
        <title>Whole genome sequencing of Staphylococcus chromogenes NNSch 2386.</title>
        <authorList>
            <person name="Kropotov V.S."/>
            <person name="Boriskina E.V."/>
            <person name="Gordinskaya N.A."/>
            <person name="Shkurkina I.S."/>
            <person name="Kryazhev D.V."/>
            <person name="Alekseeva A.E."/>
            <person name="Makhova M.A."/>
        </authorList>
    </citation>
    <scope>NUCLEOTIDE SEQUENCE [LARGE SCALE GENOMIC DNA]</scope>
    <source>
        <strain evidence="2 3">NNSch 2386</strain>
    </source>
</reference>
<evidence type="ECO:0000313" key="3">
    <source>
        <dbReference type="Proteomes" id="UP001240157"/>
    </source>
</evidence>
<dbReference type="Proteomes" id="UP001240157">
    <property type="component" value="Unassembled WGS sequence"/>
</dbReference>
<proteinExistence type="predicted"/>
<comment type="caution">
    <text evidence="2">The sequence shown here is derived from an EMBL/GenBank/DDBJ whole genome shotgun (WGS) entry which is preliminary data.</text>
</comment>
<gene>
    <name evidence="2" type="ORF">RCF65_10725</name>
</gene>
<dbReference type="EMBL" id="JAVGJF010000133">
    <property type="protein sequence ID" value="MDQ7176461.1"/>
    <property type="molecule type" value="Genomic_DNA"/>
</dbReference>
<feature type="domain" description="SH3b" evidence="1">
    <location>
        <begin position="217"/>
        <end position="283"/>
    </location>
</feature>
<feature type="domain" description="SH3b" evidence="1">
    <location>
        <begin position="334"/>
        <end position="399"/>
    </location>
</feature>
<dbReference type="SUPFAM" id="SSF53955">
    <property type="entry name" value="Lysozyme-like"/>
    <property type="match status" value="1"/>
</dbReference>
<name>A0ABD5AYH7_STACR</name>
<dbReference type="InterPro" id="IPR052354">
    <property type="entry name" value="Cell_Wall_Dynamics_Protein"/>
</dbReference>
<dbReference type="AlphaFoldDB" id="A0ABD5AYH7"/>
<dbReference type="InterPro" id="IPR003646">
    <property type="entry name" value="SH3-like_bac-type"/>
</dbReference>
<sequence length="413" mass="47094">FSAQRRVKLTIEQLISLGWIGSLSETDINQLNAVLNKYHIDSPEKIAHFLSQVMAESGNGVYTYELGDANYLSYLDYMLGNNGPGQGAFYRGAGYLQLTGKNNYRSFASYINDNNVLTKGYSYVSKTYPWESAAWFFSIHSNANTLAGNGATVEEITRIINGGYNALEKRRSAYQRAKSIFNSSNIYDSLSDTGYNPDSKVSDWMKTDSGVTFRYENGVFNVTKKDGVAVYGYPDNDGKMLDKLKVNDTVTYDYKYVNDGYVWISYVKNNKRYYAQVGFSDNHTSFKSQTQPFGNFNKVNIENLSYSDTIFDKNEKMSQWRQTDSGITFRNEMGRFKVTKDSGVAIYSEPNNDGKQFDTLKKGQYLIYDYKYVNDGYVWIGFEKNGKRYYAQTGFSDGKNNYKPNSDIFGVFF</sequence>
<dbReference type="RefSeq" id="WP_308891152.1">
    <property type="nucleotide sequence ID" value="NZ_JAVGJF010000133.1"/>
</dbReference>
<dbReference type="Gene3D" id="1.10.530.10">
    <property type="match status" value="1"/>
</dbReference>
<dbReference type="Gene3D" id="2.30.30.40">
    <property type="entry name" value="SH3 Domains"/>
    <property type="match status" value="2"/>
</dbReference>
<dbReference type="SMART" id="SM00287">
    <property type="entry name" value="SH3b"/>
    <property type="match status" value="2"/>
</dbReference>
<accession>A0ABD5AYH7</accession>
<feature type="non-terminal residue" evidence="2">
    <location>
        <position position="1"/>
    </location>
</feature>